<keyword evidence="1 2" id="KW-0732">Signal</keyword>
<dbReference type="STRING" id="425400.LS65_02680"/>
<dbReference type="RefSeq" id="WP_034361089.1">
    <property type="nucleotide sequence ID" value="NZ_CAJUDB010000016.1"/>
</dbReference>
<reference evidence="4 5" key="1">
    <citation type="journal article" date="2014" name="Genome Announc.">
        <title>Draft genome sequences of eight enterohepatic helicobacter species isolated from both laboratory and wild rodents.</title>
        <authorList>
            <person name="Sheh A."/>
            <person name="Shen Z."/>
            <person name="Fox J.G."/>
        </authorList>
    </citation>
    <scope>NUCLEOTIDE SEQUENCE [LARGE SCALE GENOMIC DNA]</scope>
    <source>
        <strain evidence="4 5">MIT 01-6451</strain>
    </source>
</reference>
<dbReference type="Gene3D" id="2.40.160.20">
    <property type="match status" value="1"/>
</dbReference>
<organism evidence="4 5">
    <name type="scientific">Helicobacter japonicus</name>
    <dbReference type="NCBI Taxonomy" id="425400"/>
    <lineage>
        <taxon>Bacteria</taxon>
        <taxon>Pseudomonadati</taxon>
        <taxon>Campylobacterota</taxon>
        <taxon>Epsilonproteobacteria</taxon>
        <taxon>Campylobacterales</taxon>
        <taxon>Helicobacteraceae</taxon>
        <taxon>Helicobacter</taxon>
    </lineage>
</organism>
<dbReference type="Pfam" id="PF13505">
    <property type="entry name" value="OMP_b-brl"/>
    <property type="match status" value="1"/>
</dbReference>
<feature type="domain" description="Outer membrane protein beta-barrel" evidence="3">
    <location>
        <begin position="9"/>
        <end position="212"/>
    </location>
</feature>
<comment type="caution">
    <text evidence="4">The sequence shown here is derived from an EMBL/GenBank/DDBJ whole genome shotgun (WGS) entry which is preliminary data.</text>
</comment>
<evidence type="ECO:0000313" key="4">
    <source>
        <dbReference type="EMBL" id="TLE01017.1"/>
    </source>
</evidence>
<sequence length="212" mass="22897">MKKILISSVLSASLLCVANAQSSGLFVGVNAGVPITTPSYSNFGQAVQTSWFPTSGFGWGVGLDVGYKQALSQSSGLKYYLSYFYSQSKGSKDNGIMGNMEADINQHLITANVDYYFSFTPAFGAYIGIGVGYQQFDPTWKMNPVNIAVGAKGGLAVPVNLGFTYNFNDKNQLLLGAKIPVLAYDYENKDPIYGGTATLRTYIVQIGYNLTF</sequence>
<dbReference type="AlphaFoldDB" id="A0A4U8TKV8"/>
<dbReference type="Proteomes" id="UP000029707">
    <property type="component" value="Unassembled WGS sequence"/>
</dbReference>
<dbReference type="EMBL" id="JRMQ02000009">
    <property type="protein sequence ID" value="TLE01017.1"/>
    <property type="molecule type" value="Genomic_DNA"/>
</dbReference>
<dbReference type="InterPro" id="IPR011250">
    <property type="entry name" value="OMP/PagP_B-barrel"/>
</dbReference>
<evidence type="ECO:0000256" key="2">
    <source>
        <dbReference type="SAM" id="SignalP"/>
    </source>
</evidence>
<feature type="signal peptide" evidence="2">
    <location>
        <begin position="1"/>
        <end position="22"/>
    </location>
</feature>
<evidence type="ECO:0000256" key="1">
    <source>
        <dbReference type="ARBA" id="ARBA00022729"/>
    </source>
</evidence>
<evidence type="ECO:0000313" key="5">
    <source>
        <dbReference type="Proteomes" id="UP000029707"/>
    </source>
</evidence>
<dbReference type="SUPFAM" id="SSF56925">
    <property type="entry name" value="OMPA-like"/>
    <property type="match status" value="1"/>
</dbReference>
<feature type="chain" id="PRO_5020848737" evidence="2">
    <location>
        <begin position="23"/>
        <end position="212"/>
    </location>
</feature>
<dbReference type="OrthoDB" id="5323004at2"/>
<protein>
    <submittedName>
        <fullName evidence="4">Outer membrane beta-barrel protein</fullName>
    </submittedName>
</protein>
<dbReference type="InterPro" id="IPR027385">
    <property type="entry name" value="Beta-barrel_OMP"/>
</dbReference>
<keyword evidence="5" id="KW-1185">Reference proteome</keyword>
<evidence type="ECO:0000259" key="3">
    <source>
        <dbReference type="Pfam" id="PF13505"/>
    </source>
</evidence>
<name>A0A4U8TKV8_9HELI</name>
<accession>A0A4U8TKV8</accession>
<gene>
    <name evidence="4" type="ORF">LS65_006825</name>
</gene>
<proteinExistence type="predicted"/>